<dbReference type="EMBL" id="JALJOU010000015">
    <property type="protein sequence ID" value="KAK9839615.1"/>
    <property type="molecule type" value="Genomic_DNA"/>
</dbReference>
<feature type="compositionally biased region" description="Basic and acidic residues" evidence="10">
    <location>
        <begin position="369"/>
        <end position="380"/>
    </location>
</feature>
<dbReference type="InterPro" id="IPR001650">
    <property type="entry name" value="Helicase_C-like"/>
</dbReference>
<feature type="compositionally biased region" description="Basic residues" evidence="10">
    <location>
        <begin position="1722"/>
        <end position="1739"/>
    </location>
</feature>
<accession>A0AAW1S0U0</accession>
<dbReference type="GO" id="GO:0003677">
    <property type="term" value="F:DNA binding"/>
    <property type="evidence" value="ECO:0007669"/>
    <property type="project" value="UniProtKB-KW"/>
</dbReference>
<evidence type="ECO:0000256" key="7">
    <source>
        <dbReference type="ARBA" id="ARBA00022853"/>
    </source>
</evidence>
<dbReference type="PROSITE" id="PS51192">
    <property type="entry name" value="HELICASE_ATP_BIND_1"/>
    <property type="match status" value="1"/>
</dbReference>
<dbReference type="InterPro" id="IPR014001">
    <property type="entry name" value="Helicase_ATP-bd"/>
</dbReference>
<evidence type="ECO:0000256" key="2">
    <source>
        <dbReference type="ARBA" id="ARBA00009220"/>
    </source>
</evidence>
<gene>
    <name evidence="15" type="ORF">WJX81_001019</name>
</gene>
<keyword evidence="4" id="KW-0378">Hydrolase</keyword>
<keyword evidence="16" id="KW-1185">Reference proteome</keyword>
<dbReference type="PROSITE" id="PS51184">
    <property type="entry name" value="JMJC"/>
    <property type="match status" value="1"/>
</dbReference>
<feature type="compositionally biased region" description="Low complexity" evidence="10">
    <location>
        <begin position="1492"/>
        <end position="1508"/>
    </location>
</feature>
<dbReference type="SMART" id="SM00573">
    <property type="entry name" value="HSA"/>
    <property type="match status" value="1"/>
</dbReference>
<feature type="compositionally biased region" description="Gly residues" evidence="10">
    <location>
        <begin position="519"/>
        <end position="532"/>
    </location>
</feature>
<feature type="domain" description="Helicase C-terminal" evidence="13">
    <location>
        <begin position="1272"/>
        <end position="1425"/>
    </location>
</feature>
<feature type="compositionally biased region" description="Acidic residues" evidence="10">
    <location>
        <begin position="397"/>
        <end position="418"/>
    </location>
</feature>
<feature type="region of interest" description="Disordered" evidence="10">
    <location>
        <begin position="352"/>
        <end position="444"/>
    </location>
</feature>
<evidence type="ECO:0000256" key="3">
    <source>
        <dbReference type="ARBA" id="ARBA00022741"/>
    </source>
</evidence>
<keyword evidence="9" id="KW-0539">Nucleus</keyword>
<dbReference type="InterPro" id="IPR000330">
    <property type="entry name" value="SNF2_N"/>
</dbReference>
<name>A0AAW1S0U0_9CHLO</name>
<evidence type="ECO:0000313" key="16">
    <source>
        <dbReference type="Proteomes" id="UP001445335"/>
    </source>
</evidence>
<feature type="compositionally biased region" description="Basic and acidic residues" evidence="10">
    <location>
        <begin position="419"/>
        <end position="431"/>
    </location>
</feature>
<dbReference type="Proteomes" id="UP001445335">
    <property type="component" value="Unassembled WGS sequence"/>
</dbReference>
<feature type="compositionally biased region" description="Basic and acidic residues" evidence="10">
    <location>
        <begin position="170"/>
        <end position="192"/>
    </location>
</feature>
<feature type="compositionally biased region" description="Pro residues" evidence="10">
    <location>
        <begin position="1543"/>
        <end position="1553"/>
    </location>
</feature>
<evidence type="ECO:0000256" key="6">
    <source>
        <dbReference type="ARBA" id="ARBA00022840"/>
    </source>
</evidence>
<feature type="region of interest" description="Disordered" evidence="10">
    <location>
        <begin position="1"/>
        <end position="192"/>
    </location>
</feature>
<feature type="compositionally biased region" description="Low complexity" evidence="10">
    <location>
        <begin position="352"/>
        <end position="368"/>
    </location>
</feature>
<dbReference type="GO" id="GO:0006338">
    <property type="term" value="P:chromatin remodeling"/>
    <property type="evidence" value="ECO:0007669"/>
    <property type="project" value="TreeGrafter"/>
</dbReference>
<feature type="domain" description="JmjC" evidence="11">
    <location>
        <begin position="2286"/>
        <end position="2435"/>
    </location>
</feature>
<feature type="compositionally biased region" description="Low complexity" evidence="10">
    <location>
        <begin position="1530"/>
        <end position="1542"/>
    </location>
</feature>
<feature type="compositionally biased region" description="Low complexity" evidence="10">
    <location>
        <begin position="463"/>
        <end position="472"/>
    </location>
</feature>
<dbReference type="CDD" id="cd18793">
    <property type="entry name" value="SF2_C_SNF"/>
    <property type="match status" value="1"/>
</dbReference>
<dbReference type="GO" id="GO:0004386">
    <property type="term" value="F:helicase activity"/>
    <property type="evidence" value="ECO:0007669"/>
    <property type="project" value="UniProtKB-KW"/>
</dbReference>
<evidence type="ECO:0000256" key="8">
    <source>
        <dbReference type="ARBA" id="ARBA00023125"/>
    </source>
</evidence>
<dbReference type="GO" id="GO:0005524">
    <property type="term" value="F:ATP binding"/>
    <property type="evidence" value="ECO:0007669"/>
    <property type="project" value="UniProtKB-KW"/>
</dbReference>
<keyword evidence="5" id="KW-0347">Helicase</keyword>
<dbReference type="InterPro" id="IPR014012">
    <property type="entry name" value="HSA_dom"/>
</dbReference>
<evidence type="ECO:0000259" key="11">
    <source>
        <dbReference type="PROSITE" id="PS51184"/>
    </source>
</evidence>
<organism evidence="15 16">
    <name type="scientific">Elliptochloris bilobata</name>
    <dbReference type="NCBI Taxonomy" id="381761"/>
    <lineage>
        <taxon>Eukaryota</taxon>
        <taxon>Viridiplantae</taxon>
        <taxon>Chlorophyta</taxon>
        <taxon>core chlorophytes</taxon>
        <taxon>Trebouxiophyceae</taxon>
        <taxon>Trebouxiophyceae incertae sedis</taxon>
        <taxon>Elliptochloris clade</taxon>
        <taxon>Elliptochloris</taxon>
    </lineage>
</organism>
<dbReference type="InterPro" id="IPR049730">
    <property type="entry name" value="SNF2/RAD54-like_C"/>
</dbReference>
<keyword evidence="3" id="KW-0547">Nucleotide-binding</keyword>
<feature type="compositionally biased region" description="Acidic residues" evidence="10">
    <location>
        <begin position="1509"/>
        <end position="1518"/>
    </location>
</feature>
<dbReference type="FunFam" id="3.40.50.300:FF:002272">
    <property type="entry name" value="protein PHOTOPERIOD-INDEPENDENT EARLY FLOWERING 1 isoform X1"/>
    <property type="match status" value="1"/>
</dbReference>
<dbReference type="GO" id="GO:0016887">
    <property type="term" value="F:ATP hydrolysis activity"/>
    <property type="evidence" value="ECO:0007669"/>
    <property type="project" value="TreeGrafter"/>
</dbReference>
<evidence type="ECO:0000259" key="13">
    <source>
        <dbReference type="PROSITE" id="PS51194"/>
    </source>
</evidence>
<feature type="compositionally biased region" description="Acidic residues" evidence="10">
    <location>
        <begin position="534"/>
        <end position="549"/>
    </location>
</feature>
<dbReference type="GO" id="GO:0042393">
    <property type="term" value="F:histone binding"/>
    <property type="evidence" value="ECO:0007669"/>
    <property type="project" value="TreeGrafter"/>
</dbReference>
<dbReference type="Pfam" id="PF08007">
    <property type="entry name" value="JmjC_2"/>
    <property type="match status" value="1"/>
</dbReference>
<keyword evidence="6" id="KW-0067">ATP-binding</keyword>
<evidence type="ECO:0000259" key="12">
    <source>
        <dbReference type="PROSITE" id="PS51192"/>
    </source>
</evidence>
<dbReference type="GO" id="GO:0000812">
    <property type="term" value="C:Swr1 complex"/>
    <property type="evidence" value="ECO:0007669"/>
    <property type="project" value="TreeGrafter"/>
</dbReference>
<dbReference type="CDD" id="cd18003">
    <property type="entry name" value="DEXQc_SRCAP"/>
    <property type="match status" value="1"/>
</dbReference>
<dbReference type="InterPro" id="IPR038718">
    <property type="entry name" value="SNF2-like_sf"/>
</dbReference>
<dbReference type="Pfam" id="PF07529">
    <property type="entry name" value="HSA"/>
    <property type="match status" value="1"/>
</dbReference>
<dbReference type="Gene3D" id="3.40.50.10810">
    <property type="entry name" value="Tandem AAA-ATPase domain"/>
    <property type="match status" value="1"/>
</dbReference>
<keyword evidence="8" id="KW-0238">DNA-binding</keyword>
<evidence type="ECO:0000259" key="14">
    <source>
        <dbReference type="PROSITE" id="PS51204"/>
    </source>
</evidence>
<dbReference type="InterPro" id="IPR003347">
    <property type="entry name" value="JmjC_dom"/>
</dbReference>
<dbReference type="FunFam" id="3.40.50.10810:FF:000005">
    <property type="entry name" value="Photoperiod-independent early flowering 1"/>
    <property type="match status" value="1"/>
</dbReference>
<evidence type="ECO:0000313" key="15">
    <source>
        <dbReference type="EMBL" id="KAK9839615.1"/>
    </source>
</evidence>
<feature type="region of interest" description="Disordered" evidence="10">
    <location>
        <begin position="586"/>
        <end position="668"/>
    </location>
</feature>
<proteinExistence type="inferred from homology"/>
<feature type="compositionally biased region" description="Basic and acidic residues" evidence="10">
    <location>
        <begin position="595"/>
        <end position="604"/>
    </location>
</feature>
<dbReference type="InterPro" id="IPR050520">
    <property type="entry name" value="INO80/SWR1_helicase"/>
</dbReference>
<evidence type="ECO:0000256" key="1">
    <source>
        <dbReference type="ARBA" id="ARBA00004123"/>
    </source>
</evidence>
<dbReference type="PROSITE" id="PS51194">
    <property type="entry name" value="HELICASE_CTER"/>
    <property type="match status" value="1"/>
</dbReference>
<feature type="compositionally biased region" description="Low complexity" evidence="10">
    <location>
        <begin position="493"/>
        <end position="515"/>
    </location>
</feature>
<feature type="region of interest" description="Disordered" evidence="10">
    <location>
        <begin position="1489"/>
        <end position="1558"/>
    </location>
</feature>
<evidence type="ECO:0000256" key="5">
    <source>
        <dbReference type="ARBA" id="ARBA00022806"/>
    </source>
</evidence>
<dbReference type="PANTHER" id="PTHR45685">
    <property type="entry name" value="HELICASE SRCAP-RELATED"/>
    <property type="match status" value="1"/>
</dbReference>
<feature type="compositionally biased region" description="Acidic residues" evidence="10">
    <location>
        <begin position="1746"/>
        <end position="1769"/>
    </location>
</feature>
<feature type="compositionally biased region" description="Low complexity" evidence="10">
    <location>
        <begin position="607"/>
        <end position="618"/>
    </location>
</feature>
<dbReference type="SUPFAM" id="SSF52540">
    <property type="entry name" value="P-loop containing nucleoside triphosphate hydrolases"/>
    <property type="match status" value="2"/>
</dbReference>
<dbReference type="SMART" id="SM00490">
    <property type="entry name" value="HELICc"/>
    <property type="match status" value="1"/>
</dbReference>
<comment type="caution">
    <text evidence="15">The sequence shown here is derived from an EMBL/GenBank/DDBJ whole genome shotgun (WGS) entry which is preliminary data.</text>
</comment>
<feature type="region of interest" description="Disordered" evidence="10">
    <location>
        <begin position="1686"/>
        <end position="1786"/>
    </location>
</feature>
<dbReference type="Pfam" id="PF00271">
    <property type="entry name" value="Helicase_C"/>
    <property type="match status" value="1"/>
</dbReference>
<comment type="similarity">
    <text evidence="2">Belongs to the SNF2/RAD54 helicase family. SWR1 subfamily.</text>
</comment>
<evidence type="ECO:0000256" key="10">
    <source>
        <dbReference type="SAM" id="MobiDB-lite"/>
    </source>
</evidence>
<dbReference type="SMART" id="SM00487">
    <property type="entry name" value="DEXDc"/>
    <property type="match status" value="1"/>
</dbReference>
<evidence type="ECO:0000256" key="9">
    <source>
        <dbReference type="ARBA" id="ARBA00023242"/>
    </source>
</evidence>
<comment type="subcellular location">
    <subcellularLocation>
        <location evidence="1">Nucleus</location>
    </subcellularLocation>
</comment>
<dbReference type="Gene3D" id="2.60.120.650">
    <property type="entry name" value="Cupin"/>
    <property type="match status" value="1"/>
</dbReference>
<feature type="compositionally biased region" description="Low complexity" evidence="10">
    <location>
        <begin position="627"/>
        <end position="660"/>
    </location>
</feature>
<feature type="domain" description="Helicase ATP-binding" evidence="12">
    <location>
        <begin position="729"/>
        <end position="894"/>
    </location>
</feature>
<evidence type="ECO:0000256" key="4">
    <source>
        <dbReference type="ARBA" id="ARBA00022801"/>
    </source>
</evidence>
<keyword evidence="7" id="KW-0156">Chromatin regulator</keyword>
<dbReference type="Pfam" id="PF00176">
    <property type="entry name" value="SNF2-rel_dom"/>
    <property type="match status" value="1"/>
</dbReference>
<dbReference type="InterPro" id="IPR027417">
    <property type="entry name" value="P-loop_NTPase"/>
</dbReference>
<feature type="domain" description="HSA" evidence="14">
    <location>
        <begin position="214"/>
        <end position="288"/>
    </location>
</feature>
<reference evidence="15 16" key="1">
    <citation type="journal article" date="2024" name="Nat. Commun.">
        <title>Phylogenomics reveals the evolutionary origins of lichenization in chlorophyte algae.</title>
        <authorList>
            <person name="Puginier C."/>
            <person name="Libourel C."/>
            <person name="Otte J."/>
            <person name="Skaloud P."/>
            <person name="Haon M."/>
            <person name="Grisel S."/>
            <person name="Petersen M."/>
            <person name="Berrin J.G."/>
            <person name="Delaux P.M."/>
            <person name="Dal Grande F."/>
            <person name="Keller J."/>
        </authorList>
    </citation>
    <scope>NUCLEOTIDE SEQUENCE [LARGE SCALE GENOMIC DNA]</scope>
    <source>
        <strain evidence="15 16">SAG 245.80</strain>
    </source>
</reference>
<sequence>MPRGGNSQDALPGGSPRVGSAPLTRAVREHASRKLRSGTTLPSAGGPEELGGLRVPTAALHGAQSPRSPRSTPRLAQGTTRAGREACSRSPATAPLLQPSEWEAGDGGAAQAPMGRMLSLSAGSVGVKSPRLAPTKLPEAAGSLHGPVPRTPRSARMAGASPTSPSSRRTRSDAEAARLQEDEEARAEARDAEDALLERAAGIMRARDSAARQLPPSQEPKRGKAHWDFVMDEMAWMAKEFQRERQWKLKQGRKFARAVARSNLNIETRAILREREAQAALHRRAAWIAREVMRFWGKAERVVAFKRQQATEALKKEAMDKHLSFLLGQTQRYSCLLAQRLAPGSEEAAPQALGLPAAGGSSAGTAAREGADAAQERDGGAHVGPDAGEPEEGRSDGEEEAEVEAEEEDDEATLEEEEALAREAGEGGREAEGEEAAALADEADMPIEQLLARYGITRDDGKAPAAAAPALGAGDGAERPAKRRRADLRESADAPPLLAAADAQHAATAEQPGEADAGEAGGGEYMPGGSDDGGSQDDEATLEEEDDLAAADADAHQAAVADEVAALADEATMPIEELMACYRMRGSANSSPAADAEHDDREPRPSPSSDDAANAAGAGEDDTPGLAASAVPPAPAAAGPPATGAASAEATETAAPAAGPAEDDAEPMEVAGASLEGARARLEGVAALASSIQPTGSTLETANKVLTRVPFLLKGSLREYQHIGLDWLTTIYTRRLNGILADEMGLGKTIMTIALLAHLACEKGVWGPHLIVVPTSVMLNWEMECKKWCPAFKLLTYFGSAKERKAKRQGWSKPNAFHVCITSYTLVLQDAKMFRRKKWKYLILDEAHMIKNWKSQRWQTLLNFNSQRRLLITGTPLQNDLMELWSLMHFLMPQVFASHAQFKDWFSNPLSGMVEGQSELNQGVVERLHSVLRPFLLRRLKSDVEKGLPGKHEHVVRCRLSKRQRTLYEEYMASSDTASTLASGNFLGIINVLMQLRKVCNHPDLFEGRPIVSAFDMPGLVAQLPSRALRALDAGTFERFDAASLGLRLEYGMGMAAWEAQTVQALAPSVALLEEPDPAASERPANINGDDFNGVSLEESLPFVPGADVLAAVAAALQALRERRRAAAAGRQRLVAAQSAARCAVVPLLGRDALAAVRVLHPAEHVHTIAQEPGGYFRHTAALAELVRSNERRASELDPLVRAFMFVIPQARAPAPAVWCSRPDSSAVAEAARRAALAQREFAGRSAALRTAIVRQQLFFPDRRLIQYDCGKLQELAVLLRRLRAGGHKALIFTQMTRMLDVLEAFLNLHGHTYLRLDGSTKPEMRQVLMQRFNSNPKIFIFILSTRSGGVGMNLTGADTVIFYDSDWNPAMDAQAQDRCHRIGQTREVHIYRLVSERTIEENILHKSDQKRRLDHLAIQSGGFNTEHILQKFNPRELLGLKAGVAGNGGGGAGAPGGTAGMSEEEVAAALRSVEDEGDAAAAAALERETAAELAEFSAEPNAAPGGDAEADDEDADVGEAGGSGREDGASQPSGAPSSGPSCAPPSAPPPAMPDTAGLGEVAVAGAEEDEMMADVAALAGGGSGGDALATLEGALRPIERYAVRLVEEMSPPAETPEVAAAAVTARLETQEWNMQEIERIQEEQEAEMEEDAEAVRAVDWDRTAADAAYRAEVERAQARARLVEEQLGTEYDTPTETAGTSRAGWGRSARGDEAQSSFGARRGRGRGRRRGAGRRPARVKREWAEVEEEELDDSVETSEDDAALDAVEDAPSSSGGEEADAGDEGSYAAGWRYARPNGASARQSRMASSPPLVLAPFKRPRTQLHNVPRQRSRLGEPATALGLSWDTSAGAGGGGAPTPAAPFRMRLPLPPLPPDVLRAPTRVWKPWEPGEDCVLVAVAAQAASAADAQADAGQAALDAAMWQLASDTLAADAAALSAAAVAAPQQQSKRRSAQECCQRYLELLQAFRGPAMHVPVAADAVHRNGCKAAARHEHLRQQLARIMKAHGACNPQELAAAIAAASNGGAPVGGAAAAAVLQELHRLAAGEPPEASPSAAAGPRSEAVAVTGAEAAAMLEAVRKGAEPGSRGILRHLNAVLAAVRGGGVEAGRRAIRQLLTLPRAAAPGQLGDAPAFAHNPASASPLGLGDTAALQRMLSQAAPPTMAPAGLGPGILPAIWQGAMAAHGGPRPGPLRFLAEPTLDSEAAFLDQQWERKPVFFPGHENRRKALETLFTTAMFFQTVTQRDGGEEGPLEFGRDVNACRYVDGVRETPNEEVADLATLKYKYYVEGCTLQLHQPQRWAGNVARLVRALEAKFGCLVGANAYLTPPGKAGLAPHYDDVELFVCHTEGRKLWRLYSPAGGFELPSRPSGDLPLSGLGEPVFERVLEPGDVLYLPRGSVHAAEAVGDAGSCHITISTYQSWTLATLLQHMLSAAEQAQSEPICLPLELRRGLPPGFVNNYGLQVDAAGCQTTTATVGALAAGLRALADRIEAQPALLSAAADSLAADFMQSRLPPAEQALPPSGPAPTFLDSVRAHGSPGTFRLVPFQVEGREAADAAAAGLDPAGGFVKVLSCLQNTPGRTWW</sequence>
<protein>
    <submittedName>
        <fullName evidence="15">Uncharacterized protein</fullName>
    </submittedName>
</protein>
<dbReference type="SUPFAM" id="SSF51197">
    <property type="entry name" value="Clavaminate synthase-like"/>
    <property type="match status" value="1"/>
</dbReference>
<dbReference type="Gene3D" id="3.40.50.300">
    <property type="entry name" value="P-loop containing nucleotide triphosphate hydrolases"/>
    <property type="match status" value="1"/>
</dbReference>
<dbReference type="PANTHER" id="PTHR45685:SF1">
    <property type="entry name" value="HELICASE SRCAP"/>
    <property type="match status" value="1"/>
</dbReference>
<feature type="region of interest" description="Disordered" evidence="10">
    <location>
        <begin position="460"/>
        <end position="558"/>
    </location>
</feature>
<dbReference type="PROSITE" id="PS51204">
    <property type="entry name" value="HSA"/>
    <property type="match status" value="1"/>
</dbReference>